<evidence type="ECO:0000256" key="2">
    <source>
        <dbReference type="ARBA" id="ARBA00010876"/>
    </source>
</evidence>
<dbReference type="Proteomes" id="UP000050865">
    <property type="component" value="Unassembled WGS sequence"/>
</dbReference>
<accession>A0A0R2FJK7</accession>
<dbReference type="GO" id="GO:0140098">
    <property type="term" value="F:catalytic activity, acting on RNA"/>
    <property type="evidence" value="ECO:0007669"/>
    <property type="project" value="UniProtKB-ARBA"/>
</dbReference>
<dbReference type="GO" id="GO:0000455">
    <property type="term" value="P:enzyme-directed rRNA pseudouridine synthesis"/>
    <property type="evidence" value="ECO:0007669"/>
    <property type="project" value="TreeGrafter"/>
</dbReference>
<evidence type="ECO:0000313" key="7">
    <source>
        <dbReference type="Proteomes" id="UP000050865"/>
    </source>
</evidence>
<comment type="caution">
    <text evidence="6">The sequence shown here is derived from an EMBL/GenBank/DDBJ whole genome shotgun (WGS) entry which is preliminary data.</text>
</comment>
<feature type="domain" description="Pseudouridine synthase RsuA/RluA-like" evidence="5">
    <location>
        <begin position="86"/>
        <end position="231"/>
    </location>
</feature>
<dbReference type="InterPro" id="IPR006145">
    <property type="entry name" value="PsdUridine_synth_RsuA/RluA"/>
</dbReference>
<reference evidence="6 7" key="1">
    <citation type="journal article" date="2015" name="Genome Announc.">
        <title>Expanding the biotechnology potential of lactobacilli through comparative genomics of 213 strains and associated genera.</title>
        <authorList>
            <person name="Sun Z."/>
            <person name="Harris H.M."/>
            <person name="McCann A."/>
            <person name="Guo C."/>
            <person name="Argimon S."/>
            <person name="Zhang W."/>
            <person name="Yang X."/>
            <person name="Jeffery I.B."/>
            <person name="Cooney J.C."/>
            <person name="Kagawa T.F."/>
            <person name="Liu W."/>
            <person name="Song Y."/>
            <person name="Salvetti E."/>
            <person name="Wrobel A."/>
            <person name="Rasinkangas P."/>
            <person name="Parkhill J."/>
            <person name="Rea M.C."/>
            <person name="O'Sullivan O."/>
            <person name="Ritari J."/>
            <person name="Douillard F.P."/>
            <person name="Paul Ross R."/>
            <person name="Yang R."/>
            <person name="Briner A.E."/>
            <person name="Felis G.E."/>
            <person name="de Vos W.M."/>
            <person name="Barrangou R."/>
            <person name="Klaenhammer T.R."/>
            <person name="Caufield P.W."/>
            <person name="Cui Y."/>
            <person name="Zhang H."/>
            <person name="O'Toole P.W."/>
        </authorList>
    </citation>
    <scope>NUCLEOTIDE SEQUENCE [LARGE SCALE GENOMIC DNA]</scope>
    <source>
        <strain evidence="6 7">DSM 22697</strain>
    </source>
</reference>
<dbReference type="Pfam" id="PF00849">
    <property type="entry name" value="PseudoU_synth_2"/>
    <property type="match status" value="1"/>
</dbReference>
<evidence type="ECO:0000313" key="6">
    <source>
        <dbReference type="EMBL" id="KRN24906.1"/>
    </source>
</evidence>
<dbReference type="CDD" id="cd02869">
    <property type="entry name" value="PseudoU_synth_RluA_like"/>
    <property type="match status" value="1"/>
</dbReference>
<dbReference type="PANTHER" id="PTHR21600:SF44">
    <property type="entry name" value="RIBOSOMAL LARGE SUBUNIT PSEUDOURIDINE SYNTHASE D"/>
    <property type="match status" value="1"/>
</dbReference>
<comment type="similarity">
    <text evidence="2">Belongs to the pseudouridine synthase RluA family.</text>
</comment>
<dbReference type="GO" id="GO:0003723">
    <property type="term" value="F:RNA binding"/>
    <property type="evidence" value="ECO:0007669"/>
    <property type="project" value="InterPro"/>
</dbReference>
<name>A0A0R2FJK7_9LACO</name>
<dbReference type="Gene3D" id="3.30.2350.10">
    <property type="entry name" value="Pseudouridine synthase"/>
    <property type="match status" value="1"/>
</dbReference>
<sequence>MPQFELHAIAQAAPNIRALLHAWQVPKAWIAKLRRTQGVLIDGAYQTFNQPVAAGAPVTLRFTAPATAYYRPELLPLTVAYEDAQLLIVVKPAGQKPHPNRPDEGGTLMNAAAGYLAPRPVYITHRLDMLTSGLTIIAKDPISQGIINQQLAAKTAARTYTALVPRGLPPTGKIEAPIGQDPADQRKRMVRKDGLRAITHYRVVAEAGDVARLALTLETGRTHQLRVHLAHLGYPIIGDPLYHGRPAPRLMLHASALTLIKPLTNESLKTSAPAPF</sequence>
<dbReference type="PATRIC" id="fig|1423730.4.peg.1176"/>
<dbReference type="STRING" id="1423730.FC75_GL001121"/>
<proteinExistence type="inferred from homology"/>
<protein>
    <recommendedName>
        <fullName evidence="3">RNA pseudouridylate synthase</fullName>
    </recommendedName>
    <alternativeName>
        <fullName evidence="4">RNA-uridine isomerase</fullName>
    </alternativeName>
</protein>
<evidence type="ECO:0000259" key="5">
    <source>
        <dbReference type="Pfam" id="PF00849"/>
    </source>
</evidence>
<comment type="catalytic activity">
    <reaction evidence="1">
        <text>a uridine in RNA = a pseudouridine in RNA</text>
        <dbReference type="Rhea" id="RHEA:48348"/>
        <dbReference type="Rhea" id="RHEA-COMP:12068"/>
        <dbReference type="Rhea" id="RHEA-COMP:12069"/>
        <dbReference type="ChEBI" id="CHEBI:65314"/>
        <dbReference type="ChEBI" id="CHEBI:65315"/>
    </reaction>
</comment>
<dbReference type="InterPro" id="IPR020103">
    <property type="entry name" value="PsdUridine_synth_cat_dom_sf"/>
</dbReference>
<dbReference type="AlphaFoldDB" id="A0A0R2FJK7"/>
<keyword evidence="7" id="KW-1185">Reference proteome</keyword>
<evidence type="ECO:0000256" key="3">
    <source>
        <dbReference type="ARBA" id="ARBA00031870"/>
    </source>
</evidence>
<dbReference type="GO" id="GO:0009982">
    <property type="term" value="F:pseudouridine synthase activity"/>
    <property type="evidence" value="ECO:0007669"/>
    <property type="project" value="InterPro"/>
</dbReference>
<organism evidence="6 7">
    <name type="scientific">Lacticaseibacillus camelliae DSM 22697 = JCM 13995</name>
    <dbReference type="NCBI Taxonomy" id="1423730"/>
    <lineage>
        <taxon>Bacteria</taxon>
        <taxon>Bacillati</taxon>
        <taxon>Bacillota</taxon>
        <taxon>Bacilli</taxon>
        <taxon>Lactobacillales</taxon>
        <taxon>Lactobacillaceae</taxon>
        <taxon>Lacticaseibacillus</taxon>
    </lineage>
</organism>
<dbReference type="SUPFAM" id="SSF55120">
    <property type="entry name" value="Pseudouridine synthase"/>
    <property type="match status" value="1"/>
</dbReference>
<dbReference type="RefSeq" id="WP_056989156.1">
    <property type="nucleotide sequence ID" value="NZ_AYZJ01000020.1"/>
</dbReference>
<dbReference type="InterPro" id="IPR050188">
    <property type="entry name" value="RluA_PseudoU_synthase"/>
</dbReference>
<dbReference type="PANTHER" id="PTHR21600">
    <property type="entry name" value="MITOCHONDRIAL RNA PSEUDOURIDINE SYNTHASE"/>
    <property type="match status" value="1"/>
</dbReference>
<evidence type="ECO:0000256" key="4">
    <source>
        <dbReference type="ARBA" id="ARBA00033164"/>
    </source>
</evidence>
<gene>
    <name evidence="6" type="ORF">FC75_GL001121</name>
</gene>
<evidence type="ECO:0000256" key="1">
    <source>
        <dbReference type="ARBA" id="ARBA00000073"/>
    </source>
</evidence>
<dbReference type="EMBL" id="AYZJ01000020">
    <property type="protein sequence ID" value="KRN24906.1"/>
    <property type="molecule type" value="Genomic_DNA"/>
</dbReference>